<gene>
    <name evidence="1" type="ORF">AADG42_07400</name>
</gene>
<dbReference type="Proteomes" id="UP001442841">
    <property type="component" value="Chromosome"/>
</dbReference>
<protein>
    <submittedName>
        <fullName evidence="1">Uncharacterized protein</fullName>
    </submittedName>
</protein>
<keyword evidence="2" id="KW-1185">Reference proteome</keyword>
<reference evidence="1 2" key="1">
    <citation type="submission" date="2024-04" db="EMBL/GenBank/DDBJ databases">
        <title>Isolation of an actinomycete strain from pig manure.</title>
        <authorList>
            <person name="Gong T."/>
            <person name="Yu Z."/>
            <person name="An M."/>
            <person name="Wei C."/>
            <person name="Yang W."/>
            <person name="Liu L."/>
        </authorList>
    </citation>
    <scope>NUCLEOTIDE SEQUENCE [LARGE SCALE GENOMIC DNA]</scope>
    <source>
        <strain evidence="1 2">ZF39</strain>
    </source>
</reference>
<organism evidence="1 2">
    <name type="scientific">Ammonicoccus fulvus</name>
    <dbReference type="NCBI Taxonomy" id="3138240"/>
    <lineage>
        <taxon>Bacteria</taxon>
        <taxon>Bacillati</taxon>
        <taxon>Actinomycetota</taxon>
        <taxon>Actinomycetes</taxon>
        <taxon>Propionibacteriales</taxon>
        <taxon>Propionibacteriaceae</taxon>
        <taxon>Ammonicoccus</taxon>
    </lineage>
</organism>
<evidence type="ECO:0000313" key="1">
    <source>
        <dbReference type="EMBL" id="XAN07126.1"/>
    </source>
</evidence>
<dbReference type="EMBL" id="CP154795">
    <property type="protein sequence ID" value="XAN07126.1"/>
    <property type="molecule type" value="Genomic_DNA"/>
</dbReference>
<dbReference type="RefSeq" id="WP_425308578.1">
    <property type="nucleotide sequence ID" value="NZ_CP154795.1"/>
</dbReference>
<name>A0ABZ3FM41_9ACTN</name>
<sequence length="114" mass="12482">MENHSVFVQGAPSLEWLATQLGDLALDFGPSGEGLIDSDGTSGIYDSSLTGDQLDDIPELTLSQFRFEVWARTFDGAQWVRKAFDRLSANPKVTVAWLIDTQRIVAVSHARSVA</sequence>
<proteinExistence type="predicted"/>
<accession>A0ABZ3FM41</accession>
<evidence type="ECO:0000313" key="2">
    <source>
        <dbReference type="Proteomes" id="UP001442841"/>
    </source>
</evidence>